<accession>A0ABW5M3N2</accession>
<organism evidence="1 2">
    <name type="scientific">Spirosoma soli</name>
    <dbReference type="NCBI Taxonomy" id="1770529"/>
    <lineage>
        <taxon>Bacteria</taxon>
        <taxon>Pseudomonadati</taxon>
        <taxon>Bacteroidota</taxon>
        <taxon>Cytophagia</taxon>
        <taxon>Cytophagales</taxon>
        <taxon>Cytophagaceae</taxon>
        <taxon>Spirosoma</taxon>
    </lineage>
</organism>
<dbReference type="EMBL" id="JBHULN010000005">
    <property type="protein sequence ID" value="MFD2570914.1"/>
    <property type="molecule type" value="Genomic_DNA"/>
</dbReference>
<sequence length="218" mass="23580">MKRFILGIVLLLVTLPGLGQTKSPLLIGIDVLKPVLSVATPNRPAFRLAELTVKVPRQYGSYLSVVGGYGQMRSDTTFRNVLMNLQGGYLKVGVESVTERGFIKGFHGLAAFSNESADYVFSGPNFGDYRAIALRQNRVAVGIEGFLAHQTPLSKRFLLRMSARATLAGMVGNRTDKIPVVFAPGVGLVTGDPIMYSVGVGVHLLYQTNTRPIATPQQ</sequence>
<proteinExistence type="predicted"/>
<evidence type="ECO:0000313" key="2">
    <source>
        <dbReference type="Proteomes" id="UP001597469"/>
    </source>
</evidence>
<keyword evidence="2" id="KW-1185">Reference proteome</keyword>
<reference evidence="2" key="1">
    <citation type="journal article" date="2019" name="Int. J. Syst. Evol. Microbiol.">
        <title>The Global Catalogue of Microorganisms (GCM) 10K type strain sequencing project: providing services to taxonomists for standard genome sequencing and annotation.</title>
        <authorList>
            <consortium name="The Broad Institute Genomics Platform"/>
            <consortium name="The Broad Institute Genome Sequencing Center for Infectious Disease"/>
            <person name="Wu L."/>
            <person name="Ma J."/>
        </authorList>
    </citation>
    <scope>NUCLEOTIDE SEQUENCE [LARGE SCALE GENOMIC DNA]</scope>
    <source>
        <strain evidence="2">KCTC 42805</strain>
    </source>
</reference>
<protein>
    <recommendedName>
        <fullName evidence="3">DUF3575 domain-containing protein</fullName>
    </recommendedName>
</protein>
<gene>
    <name evidence="1" type="ORF">ACFSUS_09740</name>
</gene>
<dbReference type="RefSeq" id="WP_381522010.1">
    <property type="nucleotide sequence ID" value="NZ_JBHULN010000005.1"/>
</dbReference>
<evidence type="ECO:0008006" key="3">
    <source>
        <dbReference type="Google" id="ProtNLM"/>
    </source>
</evidence>
<dbReference type="Proteomes" id="UP001597469">
    <property type="component" value="Unassembled WGS sequence"/>
</dbReference>
<comment type="caution">
    <text evidence="1">The sequence shown here is derived from an EMBL/GenBank/DDBJ whole genome shotgun (WGS) entry which is preliminary data.</text>
</comment>
<evidence type="ECO:0000313" key="1">
    <source>
        <dbReference type="EMBL" id="MFD2570914.1"/>
    </source>
</evidence>
<name>A0ABW5M3N2_9BACT</name>